<dbReference type="PANTHER" id="PTHR48103:SF2">
    <property type="entry name" value="MIDASIN"/>
    <property type="match status" value="1"/>
</dbReference>
<protein>
    <recommendedName>
        <fullName evidence="3">ATPase dynein-related AAA domain-containing protein</fullName>
    </recommendedName>
</protein>
<keyword evidence="1" id="KW-0547">Nucleotide-binding</keyword>
<dbReference type="EnsemblMetazoa" id="AMAM013947-RA">
    <property type="protein sequence ID" value="AMAM013947-PA"/>
    <property type="gene ID" value="AMAM013947"/>
</dbReference>
<organism evidence="4 5">
    <name type="scientific">Anopheles maculatus</name>
    <dbReference type="NCBI Taxonomy" id="74869"/>
    <lineage>
        <taxon>Eukaryota</taxon>
        <taxon>Metazoa</taxon>
        <taxon>Ecdysozoa</taxon>
        <taxon>Arthropoda</taxon>
        <taxon>Hexapoda</taxon>
        <taxon>Insecta</taxon>
        <taxon>Pterygota</taxon>
        <taxon>Neoptera</taxon>
        <taxon>Endopterygota</taxon>
        <taxon>Diptera</taxon>
        <taxon>Nematocera</taxon>
        <taxon>Culicoidea</taxon>
        <taxon>Culicidae</taxon>
        <taxon>Anophelinae</taxon>
        <taxon>Anopheles</taxon>
        <taxon>Anopheles maculatus group</taxon>
    </lineage>
</organism>
<name>A0A182SUX6_9DIPT</name>
<evidence type="ECO:0000313" key="5">
    <source>
        <dbReference type="Proteomes" id="UP000075901"/>
    </source>
</evidence>
<feature type="domain" description="ATPase dynein-related AAA" evidence="3">
    <location>
        <begin position="52"/>
        <end position="140"/>
    </location>
</feature>
<evidence type="ECO:0000256" key="2">
    <source>
        <dbReference type="ARBA" id="ARBA00022840"/>
    </source>
</evidence>
<dbReference type="AlphaFoldDB" id="A0A182SUX6"/>
<keyword evidence="5" id="KW-1185">Reference proteome</keyword>
<dbReference type="Pfam" id="PF07728">
    <property type="entry name" value="AAA_5"/>
    <property type="match status" value="1"/>
</dbReference>
<dbReference type="GO" id="GO:0000027">
    <property type="term" value="P:ribosomal large subunit assembly"/>
    <property type="evidence" value="ECO:0007669"/>
    <property type="project" value="TreeGrafter"/>
</dbReference>
<dbReference type="PANTHER" id="PTHR48103">
    <property type="entry name" value="MIDASIN-RELATED"/>
    <property type="match status" value="1"/>
</dbReference>
<dbReference type="InterPro" id="IPR011704">
    <property type="entry name" value="ATPase_dyneun-rel_AAA"/>
</dbReference>
<evidence type="ECO:0000256" key="1">
    <source>
        <dbReference type="ARBA" id="ARBA00022741"/>
    </source>
</evidence>
<proteinExistence type="predicted"/>
<dbReference type="GO" id="GO:0030687">
    <property type="term" value="C:preribosome, large subunit precursor"/>
    <property type="evidence" value="ECO:0007669"/>
    <property type="project" value="TreeGrafter"/>
</dbReference>
<accession>A0A182SUX6</accession>
<dbReference type="GO" id="GO:0000055">
    <property type="term" value="P:ribosomal large subunit export from nucleus"/>
    <property type="evidence" value="ECO:0007669"/>
    <property type="project" value="TreeGrafter"/>
</dbReference>
<dbReference type="GO" id="GO:0005524">
    <property type="term" value="F:ATP binding"/>
    <property type="evidence" value="ECO:0007669"/>
    <property type="project" value="UniProtKB-KW"/>
</dbReference>
<reference evidence="5" key="1">
    <citation type="submission" date="2013-09" db="EMBL/GenBank/DDBJ databases">
        <title>The Genome Sequence of Anopheles maculatus species B.</title>
        <authorList>
            <consortium name="The Broad Institute Genomics Platform"/>
            <person name="Neafsey D.E."/>
            <person name="Besansky N."/>
            <person name="Howell P."/>
            <person name="Walton C."/>
            <person name="Young S.K."/>
            <person name="Zeng Q."/>
            <person name="Gargeya S."/>
            <person name="Fitzgerald M."/>
            <person name="Haas B."/>
            <person name="Abouelleil A."/>
            <person name="Allen A.W."/>
            <person name="Alvarado L."/>
            <person name="Arachchi H.M."/>
            <person name="Berlin A.M."/>
            <person name="Chapman S.B."/>
            <person name="Gainer-Dewar J."/>
            <person name="Goldberg J."/>
            <person name="Griggs A."/>
            <person name="Gujja S."/>
            <person name="Hansen M."/>
            <person name="Howarth C."/>
            <person name="Imamovic A."/>
            <person name="Ireland A."/>
            <person name="Larimer J."/>
            <person name="McCowan C."/>
            <person name="Murphy C."/>
            <person name="Pearson M."/>
            <person name="Poon T.W."/>
            <person name="Priest M."/>
            <person name="Roberts A."/>
            <person name="Saif S."/>
            <person name="Shea T."/>
            <person name="Sisk P."/>
            <person name="Sykes S."/>
            <person name="Wortman J."/>
            <person name="Nusbaum C."/>
            <person name="Birren B."/>
        </authorList>
    </citation>
    <scope>NUCLEOTIDE SEQUENCE [LARGE SCALE GENOMIC DNA]</scope>
    <source>
        <strain evidence="5">maculatus3</strain>
    </source>
</reference>
<dbReference type="VEuPathDB" id="VectorBase:AMAM013947"/>
<evidence type="ECO:0000313" key="4">
    <source>
        <dbReference type="EnsemblMetazoa" id="AMAM013947-PA"/>
    </source>
</evidence>
<dbReference type="Proteomes" id="UP000075901">
    <property type="component" value="Unassembled WGS sequence"/>
</dbReference>
<sequence length="499" mass="56068">MVLFRKRLSALQKVISVLLVQYSASITAINRLNGMSKVLEKLDYLSRQVQTLNTGGHFEWVDSKVVKCLRTGQHICLEHVNLSSSAVLDRLNPVFEPNGALMISEKGTVRTENSIDDETTTEVVQRHHNFQAFLTLDPKNGEISRAMRNRCIELAFANRDAYQEDDMRRLVFANGIAEPYLIEACLTIHKELRNSSGQAEQFSPFGVAHLVRFAQLMAQNLQKQGMDRSIDCLKLSAMDVYVRPSAVDLLGYGLDYYRNALKETIEKVIETVTVRKSAVRFGNVTLHASGLTKLTRVKLQAEPFLALLRGFLEGFNGARVLGDISSGFEPFADKVGTNFLKYLLYFLYEISSSADIEMRTAYLRRAIGEAITVDKAAEIRQNAPQPTANASNIQVDITGMDAQTDEGKRKQDWDAAPVSMKFTMQPTGSTRQQKFKAEPQEIAIQEVHVNKDLIVKLNETLCGIVQRLPQSEANGDLPWNRNLFPRIREYLNSSSTLDP</sequence>
<dbReference type="Gene3D" id="3.40.50.300">
    <property type="entry name" value="P-loop containing nucleotide triphosphate hydrolases"/>
    <property type="match status" value="1"/>
</dbReference>
<keyword evidence="2" id="KW-0067">ATP-binding</keyword>
<dbReference type="InterPro" id="IPR027417">
    <property type="entry name" value="P-loop_NTPase"/>
</dbReference>
<dbReference type="GO" id="GO:0016887">
    <property type="term" value="F:ATP hydrolysis activity"/>
    <property type="evidence" value="ECO:0007669"/>
    <property type="project" value="InterPro"/>
</dbReference>
<dbReference type="GO" id="GO:0005634">
    <property type="term" value="C:nucleus"/>
    <property type="evidence" value="ECO:0007669"/>
    <property type="project" value="TreeGrafter"/>
</dbReference>
<reference evidence="4" key="2">
    <citation type="submission" date="2020-05" db="UniProtKB">
        <authorList>
            <consortium name="EnsemblMetazoa"/>
        </authorList>
    </citation>
    <scope>IDENTIFICATION</scope>
    <source>
        <strain evidence="4">maculatus3</strain>
    </source>
</reference>
<evidence type="ECO:0000259" key="3">
    <source>
        <dbReference type="Pfam" id="PF07728"/>
    </source>
</evidence>